<evidence type="ECO:0000313" key="1">
    <source>
        <dbReference type="EMBL" id="CAB4828227.1"/>
    </source>
</evidence>
<sequence length="114" mass="12291">MAVGAGLAVSACRHKAKDHVIPGCYSSHTFSYLHHNPGAFVAANEWGHPWQVSSAAVIIGMTHPRGSEFYEYFTGLGWVQSDGLNTPGLALFPKNCGLSLHGESPIVRGWVWGE</sequence>
<accession>A0A6J7A5Q5</accession>
<dbReference type="AlphaFoldDB" id="A0A6J7A5Q5"/>
<protein>
    <submittedName>
        <fullName evidence="1">Unannotated protein</fullName>
    </submittedName>
</protein>
<proteinExistence type="predicted"/>
<dbReference type="EMBL" id="CAFAAQ010000317">
    <property type="protein sequence ID" value="CAB4828227.1"/>
    <property type="molecule type" value="Genomic_DNA"/>
</dbReference>
<reference evidence="1" key="1">
    <citation type="submission" date="2020-05" db="EMBL/GenBank/DDBJ databases">
        <authorList>
            <person name="Chiriac C."/>
            <person name="Salcher M."/>
            <person name="Ghai R."/>
            <person name="Kavagutti S V."/>
        </authorList>
    </citation>
    <scope>NUCLEOTIDE SEQUENCE</scope>
</reference>
<organism evidence="1">
    <name type="scientific">freshwater metagenome</name>
    <dbReference type="NCBI Taxonomy" id="449393"/>
    <lineage>
        <taxon>unclassified sequences</taxon>
        <taxon>metagenomes</taxon>
        <taxon>ecological metagenomes</taxon>
    </lineage>
</organism>
<name>A0A6J7A5Q5_9ZZZZ</name>
<gene>
    <name evidence="1" type="ORF">UFOPK3046_02174</name>
</gene>